<accession>A0AAN4R239</accession>
<organism evidence="2 3">
    <name type="scientific">Asaia bogorensis NBRC 16594</name>
    <dbReference type="NCBI Taxonomy" id="1231624"/>
    <lineage>
        <taxon>Bacteria</taxon>
        <taxon>Pseudomonadati</taxon>
        <taxon>Pseudomonadota</taxon>
        <taxon>Alphaproteobacteria</taxon>
        <taxon>Acetobacterales</taxon>
        <taxon>Acetobacteraceae</taxon>
        <taxon>Asaia</taxon>
    </lineage>
</organism>
<dbReference type="RefSeq" id="WP_023977933.1">
    <property type="nucleotide sequence ID" value="NZ_BJVS01000002.1"/>
</dbReference>
<evidence type="ECO:0000313" key="3">
    <source>
        <dbReference type="Proteomes" id="UP000321287"/>
    </source>
</evidence>
<keyword evidence="3" id="KW-1185">Reference proteome</keyword>
<dbReference type="EMBL" id="BJVS01000002">
    <property type="protein sequence ID" value="GEL52972.1"/>
    <property type="molecule type" value="Genomic_DNA"/>
</dbReference>
<proteinExistence type="predicted"/>
<keyword evidence="1" id="KW-0812">Transmembrane</keyword>
<keyword evidence="1" id="KW-0472">Membrane</keyword>
<name>A0AAN4R239_9PROT</name>
<gene>
    <name evidence="2" type="ORF">ABO01nite_09790</name>
</gene>
<dbReference type="Proteomes" id="UP000321287">
    <property type="component" value="Unassembled WGS sequence"/>
</dbReference>
<keyword evidence="1" id="KW-1133">Transmembrane helix</keyword>
<evidence type="ECO:0000256" key="1">
    <source>
        <dbReference type="SAM" id="Phobius"/>
    </source>
</evidence>
<dbReference type="AlphaFoldDB" id="A0AAN4R239"/>
<evidence type="ECO:0000313" key="2">
    <source>
        <dbReference type="EMBL" id="GEL52972.1"/>
    </source>
</evidence>
<sequence>MLFIVRDKQAGMDGGDYFMIGFVFATYAIGPLLAAFLVRRINRSGLFEEQDD</sequence>
<feature type="transmembrane region" description="Helical" evidence="1">
    <location>
        <begin position="17"/>
        <end position="38"/>
    </location>
</feature>
<comment type="caution">
    <text evidence="2">The sequence shown here is derived from an EMBL/GenBank/DDBJ whole genome shotgun (WGS) entry which is preliminary data.</text>
</comment>
<reference evidence="2 3" key="1">
    <citation type="submission" date="2019-07" db="EMBL/GenBank/DDBJ databases">
        <title>Whole genome shotgun sequence of Asaia bogorensis NBRC 16594.</title>
        <authorList>
            <person name="Hosoyama A."/>
            <person name="Uohara A."/>
            <person name="Ohji S."/>
            <person name="Ichikawa N."/>
        </authorList>
    </citation>
    <scope>NUCLEOTIDE SEQUENCE [LARGE SCALE GENOMIC DNA]</scope>
    <source>
        <strain evidence="2 3">NBRC 16594</strain>
    </source>
</reference>
<protein>
    <submittedName>
        <fullName evidence="2">Uncharacterized protein</fullName>
    </submittedName>
</protein>